<keyword evidence="5" id="KW-0631">Potassium channel</keyword>
<dbReference type="AlphaFoldDB" id="A0A067CN95"/>
<keyword evidence="3" id="KW-0633">Potassium transport</keyword>
<dbReference type="Pfam" id="PF03493">
    <property type="entry name" value="BK_channel_a"/>
    <property type="match status" value="1"/>
</dbReference>
<dbReference type="SUPFAM" id="SSF81324">
    <property type="entry name" value="Voltage-gated potassium channels"/>
    <property type="match status" value="1"/>
</dbReference>
<dbReference type="InterPro" id="IPR003148">
    <property type="entry name" value="RCK_N"/>
</dbReference>
<evidence type="ECO:0000256" key="1">
    <source>
        <dbReference type="ARBA" id="ARBA00004141"/>
    </source>
</evidence>
<evidence type="ECO:0000256" key="4">
    <source>
        <dbReference type="ARBA" id="ARBA00022692"/>
    </source>
</evidence>
<dbReference type="EMBL" id="KK583196">
    <property type="protein sequence ID" value="KDO31993.1"/>
    <property type="molecule type" value="Genomic_DNA"/>
</dbReference>
<keyword evidence="4 12" id="KW-0812">Transmembrane</keyword>
<keyword evidence="7 12" id="KW-1133">Transmembrane helix</keyword>
<dbReference type="GeneID" id="24125734"/>
<dbReference type="Pfam" id="PF07885">
    <property type="entry name" value="Ion_trans_2"/>
    <property type="match status" value="1"/>
</dbReference>
<dbReference type="Gene3D" id="1.20.120.350">
    <property type="entry name" value="Voltage-gated potassium channels. Chain C"/>
    <property type="match status" value="1"/>
</dbReference>
<evidence type="ECO:0000256" key="5">
    <source>
        <dbReference type="ARBA" id="ARBA00022826"/>
    </source>
</evidence>
<keyword evidence="8" id="KW-0406">Ion transport</keyword>
<comment type="subcellular location">
    <subcellularLocation>
        <location evidence="1">Membrane</location>
        <topology evidence="1">Multi-pass membrane protein</topology>
    </subcellularLocation>
</comment>
<dbReference type="PRINTS" id="PR00169">
    <property type="entry name" value="KCHANNEL"/>
</dbReference>
<dbReference type="GO" id="GO:0005267">
    <property type="term" value="F:potassium channel activity"/>
    <property type="evidence" value="ECO:0007669"/>
    <property type="project" value="UniProtKB-KW"/>
</dbReference>
<dbReference type="GO" id="GO:0016020">
    <property type="term" value="C:membrane"/>
    <property type="evidence" value="ECO:0007669"/>
    <property type="project" value="UniProtKB-SubCell"/>
</dbReference>
<comment type="catalytic activity">
    <reaction evidence="11">
        <text>K(+)(in) = K(+)(out)</text>
        <dbReference type="Rhea" id="RHEA:29463"/>
        <dbReference type="ChEBI" id="CHEBI:29103"/>
    </reaction>
</comment>
<evidence type="ECO:0000256" key="7">
    <source>
        <dbReference type="ARBA" id="ARBA00022989"/>
    </source>
</evidence>
<evidence type="ECO:0000256" key="3">
    <source>
        <dbReference type="ARBA" id="ARBA00022538"/>
    </source>
</evidence>
<evidence type="ECO:0000259" key="13">
    <source>
        <dbReference type="PROSITE" id="PS51201"/>
    </source>
</evidence>
<dbReference type="Gene3D" id="3.40.50.720">
    <property type="entry name" value="NAD(P)-binding Rossmann-like Domain"/>
    <property type="match status" value="2"/>
</dbReference>
<evidence type="ECO:0000256" key="9">
    <source>
        <dbReference type="ARBA" id="ARBA00023136"/>
    </source>
</evidence>
<keyword evidence="6" id="KW-0630">Potassium</keyword>
<evidence type="ECO:0000256" key="6">
    <source>
        <dbReference type="ARBA" id="ARBA00022958"/>
    </source>
</evidence>
<evidence type="ECO:0000313" key="14">
    <source>
        <dbReference type="EMBL" id="KDO31993.1"/>
    </source>
</evidence>
<keyword evidence="2" id="KW-0813">Transport</keyword>
<dbReference type="PANTHER" id="PTHR10027:SF10">
    <property type="entry name" value="SLOWPOKE 2, ISOFORM D"/>
    <property type="match status" value="1"/>
</dbReference>
<dbReference type="RefSeq" id="XP_012197188.1">
    <property type="nucleotide sequence ID" value="XM_012341798.1"/>
</dbReference>
<feature type="transmembrane region" description="Helical" evidence="12">
    <location>
        <begin position="172"/>
        <end position="192"/>
    </location>
</feature>
<dbReference type="InterPro" id="IPR003929">
    <property type="entry name" value="K_chnl_BK_asu"/>
</dbReference>
<keyword evidence="10" id="KW-0407">Ion channel</keyword>
<proteinExistence type="predicted"/>
<dbReference type="Proteomes" id="UP000030745">
    <property type="component" value="Unassembled WGS sequence"/>
</dbReference>
<feature type="transmembrane region" description="Helical" evidence="12">
    <location>
        <begin position="43"/>
        <end position="63"/>
    </location>
</feature>
<evidence type="ECO:0000256" key="10">
    <source>
        <dbReference type="ARBA" id="ARBA00023303"/>
    </source>
</evidence>
<feature type="domain" description="RCK N-terminal" evidence="13">
    <location>
        <begin position="295"/>
        <end position="439"/>
    </location>
</feature>
<keyword evidence="9 12" id="KW-0472">Membrane</keyword>
<evidence type="ECO:0000256" key="11">
    <source>
        <dbReference type="ARBA" id="ARBA00034430"/>
    </source>
</evidence>
<sequence length="1003" mass="110385">MSRRRRGLGLCAVYIRVRSKLIKPRMRGETFRRWVARNMDNSLLSSILDIVQVGMGLIATLLYTDKNWYMWNTSVDSANLGLVHAFMGVLFALDYALCFYAADDRVAFFVDPVALADFITIYPQFIDVLISPATYEANYNFYAALKSLMPFRCLRCFRLLSFARTAKQRETGTLFFGVVAIIICFGALGQAIEACPCKSNVPDPSRCTVLQKNTTSGRCQDLSIYNAMYFVVITIATLGYGDIAPKSQLGRVSVTLLIIVSSVILPMQISKLSDVVSREVGVNCVDHVYRSERKHPHVVLCGDVTASALDFFLREYLHPRNMNWKDKVVILCPTLPSHNLKRVLLDPAYEQRVKYLQGSAMSRTDLLRAKAGVAKACYVMVDKRAVDSDAADTAANFITISLRHFNKHVPLFVQVGKTDNVRHISLSGASNILCIDHLVMGILAKSCLIPGLPALLTSILFSITSPPRLNAAGQATWVHEYLGGASHNIYDVTLPTFLEGNVSFAFFAYLLFKELHIVLVGMYDSDDGYRLFPSSERLRTSHTLFVLATTPQCRQHVRGITLAMLQKHKALLPTFDDVSQAWNFITFTTKLTTTKGGLFSARTSITQASSHQSHRNSSIVPRTSRCGPATAFEAGLSRVDSFVSDAGLLVTEPTEPVTVLDETCPRVPRLALPSSVEDGEGPLFATALLRDRSYPAAATDAYGKFLATAVPDTIRGHIVLCGLPTALQDFILPLRNATLGAVLPIVVVSSAPLTEAMFARLGRRDQVYYVCGSPLSEATLSLACVTASKSVVILASCAQSPPHVDDDDEALETESNDVIDHNMLDTDAITLHRFITEVCETSIDENAPRPLIVIELSRPSSVRFLKTFNDEDMMDTTSGKQRSNELLDSICHPLFAGGHIVVSNALDAILGSCKMTGSGIDFLHLFVFGEPDDTEQPRALTQVPVPATLIGQSYTACFEALLLHEDTLCLGVFRARTSLVHYTYINPVPEMVLGAHDRLFVVR</sequence>
<protein>
    <recommendedName>
        <fullName evidence="13">RCK N-terminal domain-containing protein</fullName>
    </recommendedName>
</protein>
<evidence type="ECO:0000256" key="2">
    <source>
        <dbReference type="ARBA" id="ARBA00022448"/>
    </source>
</evidence>
<feature type="transmembrane region" description="Helical" evidence="12">
    <location>
        <begin position="252"/>
        <end position="269"/>
    </location>
</feature>
<evidence type="ECO:0000256" key="12">
    <source>
        <dbReference type="SAM" id="Phobius"/>
    </source>
</evidence>
<accession>A0A067CN95</accession>
<keyword evidence="15" id="KW-1185">Reference proteome</keyword>
<evidence type="ECO:0000256" key="8">
    <source>
        <dbReference type="ARBA" id="ARBA00023065"/>
    </source>
</evidence>
<dbReference type="OMA" id="SICHPLF"/>
<organism evidence="14 15">
    <name type="scientific">Saprolegnia parasitica (strain CBS 223.65)</name>
    <dbReference type="NCBI Taxonomy" id="695850"/>
    <lineage>
        <taxon>Eukaryota</taxon>
        <taxon>Sar</taxon>
        <taxon>Stramenopiles</taxon>
        <taxon>Oomycota</taxon>
        <taxon>Saprolegniomycetes</taxon>
        <taxon>Saprolegniales</taxon>
        <taxon>Saprolegniaceae</taxon>
        <taxon>Saprolegnia</taxon>
    </lineage>
</organism>
<name>A0A067CN95_SAPPC</name>
<dbReference type="OrthoDB" id="10035564at2759"/>
<dbReference type="Pfam" id="PF22614">
    <property type="entry name" value="Slo-like_RCK"/>
    <property type="match status" value="2"/>
</dbReference>
<feature type="transmembrane region" description="Helical" evidence="12">
    <location>
        <begin position="222"/>
        <end position="240"/>
    </location>
</feature>
<dbReference type="InterPro" id="IPR027359">
    <property type="entry name" value="Volt_channel_dom_sf"/>
</dbReference>
<dbReference type="InterPro" id="IPR013099">
    <property type="entry name" value="K_chnl_dom"/>
</dbReference>
<evidence type="ECO:0000313" key="15">
    <source>
        <dbReference type="Proteomes" id="UP000030745"/>
    </source>
</evidence>
<gene>
    <name evidence="14" type="ORF">SPRG_03209</name>
</gene>
<dbReference type="InterPro" id="IPR047871">
    <property type="entry name" value="K_chnl_Slo-like"/>
</dbReference>
<dbReference type="PROSITE" id="PS51201">
    <property type="entry name" value="RCK_N"/>
    <property type="match status" value="1"/>
</dbReference>
<feature type="transmembrane region" description="Helical" evidence="12">
    <location>
        <begin position="83"/>
        <end position="102"/>
    </location>
</feature>
<dbReference type="Gene3D" id="1.10.287.70">
    <property type="match status" value="1"/>
</dbReference>
<reference evidence="14 15" key="1">
    <citation type="journal article" date="2013" name="PLoS Genet.">
        <title>Distinctive expansion of potential virulence genes in the genome of the oomycete fish pathogen Saprolegnia parasitica.</title>
        <authorList>
            <person name="Jiang R.H."/>
            <person name="de Bruijn I."/>
            <person name="Haas B.J."/>
            <person name="Belmonte R."/>
            <person name="Lobach L."/>
            <person name="Christie J."/>
            <person name="van den Ackerveken G."/>
            <person name="Bottin A."/>
            <person name="Bulone V."/>
            <person name="Diaz-Moreno S.M."/>
            <person name="Dumas B."/>
            <person name="Fan L."/>
            <person name="Gaulin E."/>
            <person name="Govers F."/>
            <person name="Grenville-Briggs L.J."/>
            <person name="Horner N.R."/>
            <person name="Levin J.Z."/>
            <person name="Mammella M."/>
            <person name="Meijer H.J."/>
            <person name="Morris P."/>
            <person name="Nusbaum C."/>
            <person name="Oome S."/>
            <person name="Phillips A.J."/>
            <person name="van Rooyen D."/>
            <person name="Rzeszutek E."/>
            <person name="Saraiva M."/>
            <person name="Secombes C.J."/>
            <person name="Seidl M.F."/>
            <person name="Snel B."/>
            <person name="Stassen J.H."/>
            <person name="Sykes S."/>
            <person name="Tripathy S."/>
            <person name="van den Berg H."/>
            <person name="Vega-Arreguin J.C."/>
            <person name="Wawra S."/>
            <person name="Young S.K."/>
            <person name="Zeng Q."/>
            <person name="Dieguez-Uribeondo J."/>
            <person name="Russ C."/>
            <person name="Tyler B.M."/>
            <person name="van West P."/>
        </authorList>
    </citation>
    <scope>NUCLEOTIDE SEQUENCE [LARGE SCALE GENOMIC DNA]</scope>
    <source>
        <strain evidence="14 15">CBS 223.65</strain>
    </source>
</reference>
<dbReference type="VEuPathDB" id="FungiDB:SPRG_03209"/>
<dbReference type="PANTHER" id="PTHR10027">
    <property type="entry name" value="CALCIUM-ACTIVATED POTASSIUM CHANNEL ALPHA CHAIN"/>
    <property type="match status" value="1"/>
</dbReference>
<dbReference type="KEGG" id="spar:SPRG_03209"/>